<gene>
    <name evidence="3" type="ORF">CCHLO57077_00006423</name>
</gene>
<evidence type="ECO:0000313" key="4">
    <source>
        <dbReference type="Proteomes" id="UP001160390"/>
    </source>
</evidence>
<feature type="signal peptide" evidence="2">
    <location>
        <begin position="1"/>
        <end position="26"/>
    </location>
</feature>
<keyword evidence="2" id="KW-0732">Signal</keyword>
<sequence>MALSHSTVLPILKVAVTTFGLGAANAAPHCVDKFSDEVAMSKCEGTIPGASDFHLVDGPDPVGTDNDIPATTPASKPKFVSGGLGKRGGDAHTIFVGGG</sequence>
<dbReference type="AlphaFoldDB" id="A0AA35VQ75"/>
<accession>A0AA35VQ75</accession>
<dbReference type="Proteomes" id="UP001160390">
    <property type="component" value="Unassembled WGS sequence"/>
</dbReference>
<protein>
    <submittedName>
        <fullName evidence="3">Uncharacterized protein</fullName>
    </submittedName>
</protein>
<keyword evidence="4" id="KW-1185">Reference proteome</keyword>
<proteinExistence type="predicted"/>
<organism evidence="3 4">
    <name type="scientific">Clonostachys chloroleuca</name>
    <dbReference type="NCBI Taxonomy" id="1926264"/>
    <lineage>
        <taxon>Eukaryota</taxon>
        <taxon>Fungi</taxon>
        <taxon>Dikarya</taxon>
        <taxon>Ascomycota</taxon>
        <taxon>Pezizomycotina</taxon>
        <taxon>Sordariomycetes</taxon>
        <taxon>Hypocreomycetidae</taxon>
        <taxon>Hypocreales</taxon>
        <taxon>Bionectriaceae</taxon>
        <taxon>Clonostachys</taxon>
    </lineage>
</organism>
<reference evidence="3" key="1">
    <citation type="submission" date="2023-01" db="EMBL/GenBank/DDBJ databases">
        <authorList>
            <person name="Piombo E."/>
        </authorList>
    </citation>
    <scope>NUCLEOTIDE SEQUENCE</scope>
</reference>
<evidence type="ECO:0000313" key="3">
    <source>
        <dbReference type="EMBL" id="CAI6101188.1"/>
    </source>
</evidence>
<evidence type="ECO:0000256" key="2">
    <source>
        <dbReference type="SAM" id="SignalP"/>
    </source>
</evidence>
<evidence type="ECO:0000256" key="1">
    <source>
        <dbReference type="SAM" id="MobiDB-lite"/>
    </source>
</evidence>
<feature type="chain" id="PRO_5041384478" evidence="2">
    <location>
        <begin position="27"/>
        <end position="99"/>
    </location>
</feature>
<dbReference type="EMBL" id="CABFNP030001360">
    <property type="protein sequence ID" value="CAI6101188.1"/>
    <property type="molecule type" value="Genomic_DNA"/>
</dbReference>
<comment type="caution">
    <text evidence="3">The sequence shown here is derived from an EMBL/GenBank/DDBJ whole genome shotgun (WGS) entry which is preliminary data.</text>
</comment>
<name>A0AA35VQ75_9HYPO</name>
<feature type="region of interest" description="Disordered" evidence="1">
    <location>
        <begin position="58"/>
        <end position="83"/>
    </location>
</feature>